<dbReference type="SUPFAM" id="SSF52402">
    <property type="entry name" value="Adenine nucleotide alpha hydrolases-like"/>
    <property type="match status" value="1"/>
</dbReference>
<feature type="domain" description="Phosphoadenosine phosphosulphate reductase" evidence="7">
    <location>
        <begin position="48"/>
        <end position="222"/>
    </location>
</feature>
<comment type="pathway">
    <text evidence="6">Sulfur metabolism; hydrogen sulfide biosynthesis; sulfite from sulfate.</text>
</comment>
<feature type="active site" description="Nucleophile; cysteine thiosulfonate intermediate" evidence="6">
    <location>
        <position position="244"/>
    </location>
</feature>
<evidence type="ECO:0000256" key="6">
    <source>
        <dbReference type="HAMAP-Rule" id="MF_00063"/>
    </source>
</evidence>
<dbReference type="InterPro" id="IPR004511">
    <property type="entry name" value="PAPS/APS_Rdtase"/>
</dbReference>
<comment type="function">
    <text evidence="6">Catalyzes the formation of sulfite from adenosine 5'-phosphosulfate (APS) using thioredoxin as an electron donor.</text>
</comment>
<keyword evidence="6" id="KW-0963">Cytoplasm</keyword>
<dbReference type="CDD" id="cd23945">
    <property type="entry name" value="PAPS_reductase"/>
    <property type="match status" value="1"/>
</dbReference>
<dbReference type="PIRSF" id="PIRSF000857">
    <property type="entry name" value="PAPS_reductase"/>
    <property type="match status" value="1"/>
</dbReference>
<dbReference type="InterPro" id="IPR014729">
    <property type="entry name" value="Rossmann-like_a/b/a_fold"/>
</dbReference>
<comment type="subcellular location">
    <subcellularLocation>
        <location evidence="6">Cytoplasm</location>
    </subcellularLocation>
</comment>
<keyword evidence="4 6" id="KW-0408">Iron</keyword>
<keyword evidence="9" id="KW-1185">Reference proteome</keyword>
<dbReference type="Pfam" id="PF01507">
    <property type="entry name" value="PAPS_reduct"/>
    <property type="match status" value="1"/>
</dbReference>
<name>A0ABT1LET4_9HYPH</name>
<keyword evidence="2 6" id="KW-0479">Metal-binding</keyword>
<comment type="caution">
    <text evidence="8">The sequence shown here is derived from an EMBL/GenBank/DDBJ whole genome shotgun (WGS) entry which is preliminary data.</text>
</comment>
<dbReference type="NCBIfam" id="NF002537">
    <property type="entry name" value="PRK02090.1"/>
    <property type="match status" value="1"/>
</dbReference>
<feature type="binding site" evidence="6">
    <location>
        <position position="219"/>
    </location>
    <ligand>
        <name>[4Fe-4S] cluster</name>
        <dbReference type="ChEBI" id="CHEBI:49883"/>
    </ligand>
</feature>
<gene>
    <name evidence="6" type="primary">cysH</name>
    <name evidence="8" type="ORF">NK718_15950</name>
</gene>
<evidence type="ECO:0000256" key="1">
    <source>
        <dbReference type="ARBA" id="ARBA00009732"/>
    </source>
</evidence>
<protein>
    <recommendedName>
        <fullName evidence="6">Adenosine 5'-phosphosulfate reductase</fullName>
        <shortName evidence="6">APS reductase</shortName>
        <ecNumber evidence="6">1.8.4.10</ecNumber>
    </recommendedName>
    <alternativeName>
        <fullName evidence="6">5'-adenylylsulfate reductase</fullName>
    </alternativeName>
    <alternativeName>
        <fullName evidence="6">Thioredoxin-dependent 5'-adenylylsulfate reductase</fullName>
    </alternativeName>
</protein>
<dbReference type="EC" id="1.8.4.10" evidence="6"/>
<sequence length="262" mass="28284">MRHAHSPKVAGPFDRRLGVAAADLAASFVGKDLFQRVASAAERVEGEVVFTTSFGIEDQAISHAILSQGLDIEIVTLDTGRLFPETLRVWAETETRYGVTIRAHSPRHDALEALGKRQGVDGIYLSVANRKDCCTVRKIEPLARALDGASGWITGLRGDQSAQRAGVEPAAVDAERGLLKINPLFDWTRDAVVAFTALHEVPVNALHARGFLSIGCAPCTRAVASGEPERAGRWWWEEEAAKECGLHVGPDGRLVCAKELSA</sequence>
<evidence type="ECO:0000313" key="8">
    <source>
        <dbReference type="EMBL" id="MCP8940020.1"/>
    </source>
</evidence>
<comment type="catalytic activity">
    <reaction evidence="6">
        <text>[thioredoxin]-disulfide + sulfite + AMP + 2 H(+) = adenosine 5'-phosphosulfate + [thioredoxin]-dithiol</text>
        <dbReference type="Rhea" id="RHEA:21976"/>
        <dbReference type="Rhea" id="RHEA-COMP:10698"/>
        <dbReference type="Rhea" id="RHEA-COMP:10700"/>
        <dbReference type="ChEBI" id="CHEBI:15378"/>
        <dbReference type="ChEBI" id="CHEBI:17359"/>
        <dbReference type="ChEBI" id="CHEBI:29950"/>
        <dbReference type="ChEBI" id="CHEBI:50058"/>
        <dbReference type="ChEBI" id="CHEBI:58243"/>
        <dbReference type="ChEBI" id="CHEBI:456215"/>
        <dbReference type="EC" id="1.8.4.10"/>
    </reaction>
</comment>
<dbReference type="Gene3D" id="3.40.50.620">
    <property type="entry name" value="HUPs"/>
    <property type="match status" value="1"/>
</dbReference>
<dbReference type="PANTHER" id="PTHR46482">
    <property type="entry name" value="5'-ADENYLYLSULFATE REDUCTASE 3, CHLOROPLASTIC"/>
    <property type="match status" value="1"/>
</dbReference>
<keyword evidence="3 6" id="KW-0560">Oxidoreductase</keyword>
<evidence type="ECO:0000256" key="3">
    <source>
        <dbReference type="ARBA" id="ARBA00023002"/>
    </source>
</evidence>
<dbReference type="RefSeq" id="WP_254744283.1">
    <property type="nucleotide sequence ID" value="NZ_JANCLU010000016.1"/>
</dbReference>
<reference evidence="8 9" key="1">
    <citation type="submission" date="2022-07" db="EMBL/GenBank/DDBJ databases">
        <authorList>
            <person name="Li W.-J."/>
            <person name="Deng Q.-Q."/>
        </authorList>
    </citation>
    <scope>NUCLEOTIDE SEQUENCE [LARGE SCALE GENOMIC DNA]</scope>
    <source>
        <strain evidence="8 9">SYSU M60028</strain>
    </source>
</reference>
<proteinExistence type="inferred from homology"/>
<organism evidence="8 9">
    <name type="scientific">Alsobacter ponti</name>
    <dbReference type="NCBI Taxonomy" id="2962936"/>
    <lineage>
        <taxon>Bacteria</taxon>
        <taxon>Pseudomonadati</taxon>
        <taxon>Pseudomonadota</taxon>
        <taxon>Alphaproteobacteria</taxon>
        <taxon>Hyphomicrobiales</taxon>
        <taxon>Alsobacteraceae</taxon>
        <taxon>Alsobacter</taxon>
    </lineage>
</organism>
<evidence type="ECO:0000256" key="4">
    <source>
        <dbReference type="ARBA" id="ARBA00023004"/>
    </source>
</evidence>
<feature type="binding site" evidence="6">
    <location>
        <position position="133"/>
    </location>
    <ligand>
        <name>[4Fe-4S] cluster</name>
        <dbReference type="ChEBI" id="CHEBI:49883"/>
    </ligand>
</feature>
<evidence type="ECO:0000256" key="2">
    <source>
        <dbReference type="ARBA" id="ARBA00022723"/>
    </source>
</evidence>
<dbReference type="Proteomes" id="UP001205890">
    <property type="component" value="Unassembled WGS sequence"/>
</dbReference>
<comment type="similarity">
    <text evidence="1 6">Belongs to the PAPS reductase family. CysH subfamily.</text>
</comment>
<dbReference type="PANTHER" id="PTHR46482:SF9">
    <property type="entry name" value="5'-ADENYLYLSULFATE REDUCTASE 1, CHLOROPLASTIC"/>
    <property type="match status" value="1"/>
</dbReference>
<evidence type="ECO:0000256" key="5">
    <source>
        <dbReference type="ARBA" id="ARBA00023014"/>
    </source>
</evidence>
<accession>A0ABT1LET4</accession>
<feature type="binding site" evidence="6">
    <location>
        <position position="134"/>
    </location>
    <ligand>
        <name>[4Fe-4S] cluster</name>
        <dbReference type="ChEBI" id="CHEBI:49883"/>
    </ligand>
</feature>
<dbReference type="HAMAP" id="MF_00063">
    <property type="entry name" value="CysH"/>
    <property type="match status" value="1"/>
</dbReference>
<dbReference type="InterPro" id="IPR002500">
    <property type="entry name" value="PAPS_reduct_dom"/>
</dbReference>
<comment type="cofactor">
    <cofactor evidence="6">
        <name>[4Fe-4S] cluster</name>
        <dbReference type="ChEBI" id="CHEBI:49883"/>
    </cofactor>
    <text evidence="6">Binds 1 [4Fe-4S] cluster per subunit.</text>
</comment>
<evidence type="ECO:0000259" key="7">
    <source>
        <dbReference type="Pfam" id="PF01507"/>
    </source>
</evidence>
<keyword evidence="5 6" id="KW-0411">Iron-sulfur</keyword>
<dbReference type="GO" id="GO:0004604">
    <property type="term" value="F:phosphoadenylyl-sulfate reductase (thioredoxin) activity"/>
    <property type="evidence" value="ECO:0007669"/>
    <property type="project" value="UniProtKB-EC"/>
</dbReference>
<feature type="binding site" evidence="6">
    <location>
        <position position="216"/>
    </location>
    <ligand>
        <name>[4Fe-4S] cluster</name>
        <dbReference type="ChEBI" id="CHEBI:49883"/>
    </ligand>
</feature>
<dbReference type="EMBL" id="JANCLU010000016">
    <property type="protein sequence ID" value="MCP8940020.1"/>
    <property type="molecule type" value="Genomic_DNA"/>
</dbReference>
<evidence type="ECO:0000313" key="9">
    <source>
        <dbReference type="Proteomes" id="UP001205890"/>
    </source>
</evidence>